<dbReference type="Proteomes" id="UP000886523">
    <property type="component" value="Unassembled WGS sequence"/>
</dbReference>
<dbReference type="AlphaFoldDB" id="A0A9P6AH85"/>
<evidence type="ECO:0000313" key="2">
    <source>
        <dbReference type="Proteomes" id="UP000886523"/>
    </source>
</evidence>
<keyword evidence="2" id="KW-1185">Reference proteome</keyword>
<dbReference type="EMBL" id="MU129135">
    <property type="protein sequence ID" value="KAF9505827.1"/>
    <property type="molecule type" value="Genomic_DNA"/>
</dbReference>
<sequence>MSSYGCLSTTSKLALSIPVAECTKQVFDSGTRIIVGLESAILGGPCLVDIDAMEARTSVATDLTTRCGNFRDRLRQRDGSCGEPIGKYQTSHLIPHSKGDGYIANLLGSRAGVPPRNGLLLCVGLHISILCESAFLKTPNFALTVELLAANERFMRRSHTIVSPNPISSMKLHWVALWFSALGNPRSSWTTCESRRAGGLAHNDTAEGSTTTRLVPHRYNLGSIRNASHSTSQPKESHIGEVMDVVMALDVLCKQGEDQRCRFNSR</sequence>
<dbReference type="OrthoDB" id="3269637at2759"/>
<organism evidence="1 2">
    <name type="scientific">Hydnum rufescens UP504</name>
    <dbReference type="NCBI Taxonomy" id="1448309"/>
    <lineage>
        <taxon>Eukaryota</taxon>
        <taxon>Fungi</taxon>
        <taxon>Dikarya</taxon>
        <taxon>Basidiomycota</taxon>
        <taxon>Agaricomycotina</taxon>
        <taxon>Agaricomycetes</taxon>
        <taxon>Cantharellales</taxon>
        <taxon>Hydnaceae</taxon>
        <taxon>Hydnum</taxon>
    </lineage>
</organism>
<evidence type="ECO:0000313" key="1">
    <source>
        <dbReference type="EMBL" id="KAF9505827.1"/>
    </source>
</evidence>
<gene>
    <name evidence="1" type="ORF">BS47DRAFT_1400060</name>
</gene>
<name>A0A9P6AH85_9AGAM</name>
<protein>
    <submittedName>
        <fullName evidence="1">Uncharacterized protein</fullName>
    </submittedName>
</protein>
<reference evidence="1" key="1">
    <citation type="journal article" date="2020" name="Nat. Commun.">
        <title>Large-scale genome sequencing of mycorrhizal fungi provides insights into the early evolution of symbiotic traits.</title>
        <authorList>
            <person name="Miyauchi S."/>
            <person name="Kiss E."/>
            <person name="Kuo A."/>
            <person name="Drula E."/>
            <person name="Kohler A."/>
            <person name="Sanchez-Garcia M."/>
            <person name="Morin E."/>
            <person name="Andreopoulos B."/>
            <person name="Barry K.W."/>
            <person name="Bonito G."/>
            <person name="Buee M."/>
            <person name="Carver A."/>
            <person name="Chen C."/>
            <person name="Cichocki N."/>
            <person name="Clum A."/>
            <person name="Culley D."/>
            <person name="Crous P.W."/>
            <person name="Fauchery L."/>
            <person name="Girlanda M."/>
            <person name="Hayes R.D."/>
            <person name="Keri Z."/>
            <person name="LaButti K."/>
            <person name="Lipzen A."/>
            <person name="Lombard V."/>
            <person name="Magnuson J."/>
            <person name="Maillard F."/>
            <person name="Murat C."/>
            <person name="Nolan M."/>
            <person name="Ohm R.A."/>
            <person name="Pangilinan J."/>
            <person name="Pereira M.F."/>
            <person name="Perotto S."/>
            <person name="Peter M."/>
            <person name="Pfister S."/>
            <person name="Riley R."/>
            <person name="Sitrit Y."/>
            <person name="Stielow J.B."/>
            <person name="Szollosi G."/>
            <person name="Zifcakova L."/>
            <person name="Stursova M."/>
            <person name="Spatafora J.W."/>
            <person name="Tedersoo L."/>
            <person name="Vaario L.M."/>
            <person name="Yamada A."/>
            <person name="Yan M."/>
            <person name="Wang P."/>
            <person name="Xu J."/>
            <person name="Bruns T."/>
            <person name="Baldrian P."/>
            <person name="Vilgalys R."/>
            <person name="Dunand C."/>
            <person name="Henrissat B."/>
            <person name="Grigoriev I.V."/>
            <person name="Hibbett D."/>
            <person name="Nagy L.G."/>
            <person name="Martin F.M."/>
        </authorList>
    </citation>
    <scope>NUCLEOTIDE SEQUENCE</scope>
    <source>
        <strain evidence="1">UP504</strain>
    </source>
</reference>
<proteinExistence type="predicted"/>
<comment type="caution">
    <text evidence="1">The sequence shown here is derived from an EMBL/GenBank/DDBJ whole genome shotgun (WGS) entry which is preliminary data.</text>
</comment>
<accession>A0A9P6AH85</accession>